<dbReference type="Proteomes" id="UP001597277">
    <property type="component" value="Unassembled WGS sequence"/>
</dbReference>
<dbReference type="Pfam" id="PF07087">
    <property type="entry name" value="DUF1353"/>
    <property type="match status" value="1"/>
</dbReference>
<keyword evidence="1" id="KW-1133">Transmembrane helix</keyword>
<keyword evidence="1" id="KW-0812">Transmembrane</keyword>
<comment type="caution">
    <text evidence="2">The sequence shown here is derived from an EMBL/GenBank/DDBJ whole genome shotgun (WGS) entry which is preliminary data.</text>
</comment>
<feature type="transmembrane region" description="Helical" evidence="1">
    <location>
        <begin position="203"/>
        <end position="230"/>
    </location>
</feature>
<evidence type="ECO:0000313" key="3">
    <source>
        <dbReference type="Proteomes" id="UP001597277"/>
    </source>
</evidence>
<gene>
    <name evidence="2" type="ORF">ACFSE6_13820</name>
</gene>
<evidence type="ECO:0000256" key="1">
    <source>
        <dbReference type="SAM" id="Phobius"/>
    </source>
</evidence>
<feature type="transmembrane region" description="Helical" evidence="1">
    <location>
        <begin position="139"/>
        <end position="157"/>
    </location>
</feature>
<organism evidence="2 3">
    <name type="scientific">Georgenia deserti</name>
    <dbReference type="NCBI Taxonomy" id="2093781"/>
    <lineage>
        <taxon>Bacteria</taxon>
        <taxon>Bacillati</taxon>
        <taxon>Actinomycetota</taxon>
        <taxon>Actinomycetes</taxon>
        <taxon>Micrococcales</taxon>
        <taxon>Bogoriellaceae</taxon>
        <taxon>Georgenia</taxon>
    </lineage>
</organism>
<protein>
    <submittedName>
        <fullName evidence="2">DUF1353 domain-containing protein</fullName>
    </submittedName>
</protein>
<accession>A0ABW4L9Y4</accession>
<sequence>MAGGHFFDVTDGGPLRLELRSIDGLDFTVLRQFGYRAPRHEEPFVVPADLDRFATDLASVPWVFTWLVPKSGDFLPAAVLHDALVDNEHLGPRIDRVEADRLFREAMIGLGTGRVRAWLMWAAVCTATMWRSGRLATRLALVGFLAAVVVLGSLATLDVADVWNVLPWMLEGSLGAEIAAGAVGAAVVPAVLSVTWGRLWRAAVILGVSLAFLLHVTVVLAVLSGLYFALERVVSGPRDQRGLRTRDRGRAGHQTR</sequence>
<keyword evidence="3" id="KW-1185">Reference proteome</keyword>
<proteinExistence type="predicted"/>
<keyword evidence="1" id="KW-0472">Membrane</keyword>
<feature type="transmembrane region" description="Helical" evidence="1">
    <location>
        <begin position="177"/>
        <end position="196"/>
    </location>
</feature>
<name>A0ABW4L9Y4_9MICO</name>
<reference evidence="3" key="1">
    <citation type="journal article" date="2019" name="Int. J. Syst. Evol. Microbiol.">
        <title>The Global Catalogue of Microorganisms (GCM) 10K type strain sequencing project: providing services to taxonomists for standard genome sequencing and annotation.</title>
        <authorList>
            <consortium name="The Broad Institute Genomics Platform"/>
            <consortium name="The Broad Institute Genome Sequencing Center for Infectious Disease"/>
            <person name="Wu L."/>
            <person name="Ma J."/>
        </authorList>
    </citation>
    <scope>NUCLEOTIDE SEQUENCE [LARGE SCALE GENOMIC DNA]</scope>
    <source>
        <strain evidence="3">JCM 17130</strain>
    </source>
</reference>
<evidence type="ECO:0000313" key="2">
    <source>
        <dbReference type="EMBL" id="MFD1718919.1"/>
    </source>
</evidence>
<dbReference type="InterPro" id="IPR010767">
    <property type="entry name" value="Phage_CGC-2007_Cje0229"/>
</dbReference>
<dbReference type="RefSeq" id="WP_388008165.1">
    <property type="nucleotide sequence ID" value="NZ_JBHUEE010000007.1"/>
</dbReference>
<dbReference type="EMBL" id="JBHUEE010000007">
    <property type="protein sequence ID" value="MFD1718919.1"/>
    <property type="molecule type" value="Genomic_DNA"/>
</dbReference>